<reference evidence="2" key="1">
    <citation type="submission" date="2021-03" db="EMBL/GenBank/DDBJ databases">
        <authorList>
            <person name="Tagirdzhanova G."/>
        </authorList>
    </citation>
    <scope>NUCLEOTIDE SEQUENCE</scope>
</reference>
<dbReference type="Proteomes" id="UP000664169">
    <property type="component" value="Unassembled WGS sequence"/>
</dbReference>
<sequence length="167" mass="18830">MSSFPPSVPPNPLQRQPTSPSENITSKLSLVTLVVCPVLALLPPRKLDLYTFSLGAAFVVAANHQTQLRSGKGILLNIYARRREESDQKQRQKTWEAWEADESGTKGLAKRIWMGDAKADWKEKRMQEERENAEQGKGISDVIIDQVKEVWGVPKEDDDREESSKKA</sequence>
<keyword evidence="3" id="KW-1185">Reference proteome</keyword>
<evidence type="ECO:0000256" key="1">
    <source>
        <dbReference type="SAM" id="MobiDB-lite"/>
    </source>
</evidence>
<evidence type="ECO:0000313" key="3">
    <source>
        <dbReference type="Proteomes" id="UP000664169"/>
    </source>
</evidence>
<organism evidence="2 3">
    <name type="scientific">Gomphillus americanus</name>
    <dbReference type="NCBI Taxonomy" id="1940652"/>
    <lineage>
        <taxon>Eukaryota</taxon>
        <taxon>Fungi</taxon>
        <taxon>Dikarya</taxon>
        <taxon>Ascomycota</taxon>
        <taxon>Pezizomycotina</taxon>
        <taxon>Lecanoromycetes</taxon>
        <taxon>OSLEUM clade</taxon>
        <taxon>Ostropomycetidae</taxon>
        <taxon>Ostropales</taxon>
        <taxon>Graphidaceae</taxon>
        <taxon>Gomphilloideae</taxon>
        <taxon>Gomphillus</taxon>
    </lineage>
</organism>
<evidence type="ECO:0000313" key="2">
    <source>
        <dbReference type="EMBL" id="CAF9906747.1"/>
    </source>
</evidence>
<proteinExistence type="predicted"/>
<protein>
    <submittedName>
        <fullName evidence="2">Uncharacterized protein</fullName>
    </submittedName>
</protein>
<name>A0A8H3EJ70_9LECA</name>
<dbReference type="EMBL" id="CAJPDQ010000003">
    <property type="protein sequence ID" value="CAF9906747.1"/>
    <property type="molecule type" value="Genomic_DNA"/>
</dbReference>
<accession>A0A8H3EJ70</accession>
<feature type="region of interest" description="Disordered" evidence="1">
    <location>
        <begin position="1"/>
        <end position="21"/>
    </location>
</feature>
<comment type="caution">
    <text evidence="2">The sequence shown here is derived from an EMBL/GenBank/DDBJ whole genome shotgun (WGS) entry which is preliminary data.</text>
</comment>
<feature type="compositionally biased region" description="Pro residues" evidence="1">
    <location>
        <begin position="1"/>
        <end position="12"/>
    </location>
</feature>
<dbReference type="OrthoDB" id="5411041at2759"/>
<gene>
    <name evidence="2" type="ORF">GOMPHAMPRED_004907</name>
</gene>
<dbReference type="AlphaFoldDB" id="A0A8H3EJ70"/>